<dbReference type="EMBL" id="JBHTIO010000055">
    <property type="protein sequence ID" value="MFD0898482.1"/>
    <property type="molecule type" value="Genomic_DNA"/>
</dbReference>
<comment type="caution">
    <text evidence="2">The sequence shown here is derived from an EMBL/GenBank/DDBJ whole genome shotgun (WGS) entry which is preliminary data.</text>
</comment>
<evidence type="ECO:0000313" key="2">
    <source>
        <dbReference type="EMBL" id="MFD0898482.1"/>
    </source>
</evidence>
<dbReference type="Proteomes" id="UP001597104">
    <property type="component" value="Unassembled WGS sequence"/>
</dbReference>
<proteinExistence type="predicted"/>
<dbReference type="RefSeq" id="WP_223876981.1">
    <property type="nucleotide sequence ID" value="NZ_BJDN01000003.1"/>
</dbReference>
<organism evidence="2 3">
    <name type="scientific">Loigolactobacillus binensis</name>
    <dbReference type="NCBI Taxonomy" id="2559922"/>
    <lineage>
        <taxon>Bacteria</taxon>
        <taxon>Bacillati</taxon>
        <taxon>Bacillota</taxon>
        <taxon>Bacilli</taxon>
        <taxon>Lactobacillales</taxon>
        <taxon>Lactobacillaceae</taxon>
        <taxon>Loigolactobacillus</taxon>
    </lineage>
</organism>
<evidence type="ECO:0000256" key="1">
    <source>
        <dbReference type="SAM" id="SignalP"/>
    </source>
</evidence>
<evidence type="ECO:0008006" key="4">
    <source>
        <dbReference type="Google" id="ProtNLM"/>
    </source>
</evidence>
<reference evidence="3" key="1">
    <citation type="journal article" date="2019" name="Int. J. Syst. Evol. Microbiol.">
        <title>The Global Catalogue of Microorganisms (GCM) 10K type strain sequencing project: providing services to taxonomists for standard genome sequencing and annotation.</title>
        <authorList>
            <consortium name="The Broad Institute Genomics Platform"/>
            <consortium name="The Broad Institute Genome Sequencing Center for Infectious Disease"/>
            <person name="Wu L."/>
            <person name="Ma J."/>
        </authorList>
    </citation>
    <scope>NUCLEOTIDE SEQUENCE [LARGE SCALE GENOMIC DNA]</scope>
    <source>
        <strain evidence="3">CCM 8925</strain>
    </source>
</reference>
<name>A0ABW3EEA4_9LACO</name>
<sequence>MMRLKRLSWLVVLLGCLLLPTPSQAATKVATQQAPFAGKIENYRYQQKTYRIPAVYLQYKHKKLALLTVSNDHKGHVMVVSYIGTSVSTAKYYHFTGQLRYFASLYSLQDFMAAYQQRKGDYVAKTIYAATHAQPIVNPQQNSLQFTTAPLLYQFAGMNWTTGHAIYKETIKAYRATRQTALVNSALDLPQVNMLNTAGENAALYYQTADVSQIVVDPLGIFVRVE</sequence>
<accession>A0ABW3EEA4</accession>
<gene>
    <name evidence="2" type="ORF">ACFQZ7_12235</name>
</gene>
<keyword evidence="1" id="KW-0732">Signal</keyword>
<evidence type="ECO:0000313" key="3">
    <source>
        <dbReference type="Proteomes" id="UP001597104"/>
    </source>
</evidence>
<feature type="chain" id="PRO_5045339390" description="DUF3298 domain-containing protein" evidence="1">
    <location>
        <begin position="26"/>
        <end position="226"/>
    </location>
</feature>
<keyword evidence="3" id="KW-1185">Reference proteome</keyword>
<feature type="signal peptide" evidence="1">
    <location>
        <begin position="1"/>
        <end position="25"/>
    </location>
</feature>
<protein>
    <recommendedName>
        <fullName evidence="4">DUF3298 domain-containing protein</fullName>
    </recommendedName>
</protein>